<keyword evidence="1" id="KW-0812">Transmembrane</keyword>
<dbReference type="STRING" id="283786.SAMN04487990_10797"/>
<sequence>MRKLIILKSLVDFIWFVSCIPFLLLGLFFSVYIFFDVEALKIYNVLEQGVVITPWYLKLVTVFLLVMLYVLIYSFYLFRKTLRYFQQVKPFDTYVINTYKKIGNLLIVSGILSAVFFFLFHLLVKSELQINLGIIPYLFTICLGLFFLILSETFKIAKLAKEENQLTI</sequence>
<feature type="transmembrane region" description="Helical" evidence="1">
    <location>
        <begin position="130"/>
        <end position="150"/>
    </location>
</feature>
<dbReference type="EMBL" id="FNQK01000007">
    <property type="protein sequence ID" value="SEA15186.1"/>
    <property type="molecule type" value="Genomic_DNA"/>
</dbReference>
<feature type="transmembrane region" description="Helical" evidence="1">
    <location>
        <begin position="12"/>
        <end position="35"/>
    </location>
</feature>
<accession>A0A1H3YUM2</accession>
<dbReference type="AlphaFoldDB" id="A0A1H3YUM2"/>
<organism evidence="2 3">
    <name type="scientific">Bizionia paragorgiae</name>
    <dbReference type="NCBI Taxonomy" id="283786"/>
    <lineage>
        <taxon>Bacteria</taxon>
        <taxon>Pseudomonadati</taxon>
        <taxon>Bacteroidota</taxon>
        <taxon>Flavobacteriia</taxon>
        <taxon>Flavobacteriales</taxon>
        <taxon>Flavobacteriaceae</taxon>
        <taxon>Bizionia</taxon>
    </lineage>
</organism>
<reference evidence="2 3" key="1">
    <citation type="submission" date="2016-10" db="EMBL/GenBank/DDBJ databases">
        <authorList>
            <person name="de Groot N.N."/>
        </authorList>
    </citation>
    <scope>NUCLEOTIDE SEQUENCE [LARGE SCALE GENOMIC DNA]</scope>
    <source>
        <strain evidence="2 3">DSM 23842</strain>
    </source>
</reference>
<keyword evidence="1" id="KW-0472">Membrane</keyword>
<gene>
    <name evidence="2" type="ORF">SAMN04487990_10797</name>
</gene>
<evidence type="ECO:0008006" key="4">
    <source>
        <dbReference type="Google" id="ProtNLM"/>
    </source>
</evidence>
<dbReference type="Proteomes" id="UP000198846">
    <property type="component" value="Unassembled WGS sequence"/>
</dbReference>
<dbReference type="RefSeq" id="WP_092133412.1">
    <property type="nucleotide sequence ID" value="NZ_FNQK01000007.1"/>
</dbReference>
<evidence type="ECO:0000256" key="1">
    <source>
        <dbReference type="SAM" id="Phobius"/>
    </source>
</evidence>
<feature type="transmembrane region" description="Helical" evidence="1">
    <location>
        <begin position="55"/>
        <end position="78"/>
    </location>
</feature>
<evidence type="ECO:0000313" key="2">
    <source>
        <dbReference type="EMBL" id="SEA15186.1"/>
    </source>
</evidence>
<keyword evidence="3" id="KW-1185">Reference proteome</keyword>
<name>A0A1H3YUM2_BIZPA</name>
<dbReference type="Pfam" id="PF11188">
    <property type="entry name" value="DUF2975"/>
    <property type="match status" value="1"/>
</dbReference>
<keyword evidence="1" id="KW-1133">Transmembrane helix</keyword>
<dbReference type="InterPro" id="IPR021354">
    <property type="entry name" value="DUF2975"/>
</dbReference>
<evidence type="ECO:0000313" key="3">
    <source>
        <dbReference type="Proteomes" id="UP000198846"/>
    </source>
</evidence>
<dbReference type="OrthoDB" id="1448668at2"/>
<proteinExistence type="predicted"/>
<feature type="transmembrane region" description="Helical" evidence="1">
    <location>
        <begin position="105"/>
        <end position="124"/>
    </location>
</feature>
<protein>
    <recommendedName>
        <fullName evidence="4">DUF2975 domain-containing protein</fullName>
    </recommendedName>
</protein>